<protein>
    <submittedName>
        <fullName evidence="3">E3 ubiquitin-protein ligase ATL23</fullName>
    </submittedName>
</protein>
<gene>
    <name evidence="3" type="ORF">glysoja_043911</name>
</gene>
<feature type="transmembrane region" description="Helical" evidence="2">
    <location>
        <begin position="50"/>
        <end position="75"/>
    </location>
</feature>
<proteinExistence type="predicted"/>
<dbReference type="AlphaFoldDB" id="A0A0B2SW79"/>
<evidence type="ECO:0000313" key="3">
    <source>
        <dbReference type="EMBL" id="KHN48532.1"/>
    </source>
</evidence>
<evidence type="ECO:0000256" key="1">
    <source>
        <dbReference type="SAM" id="MobiDB-lite"/>
    </source>
</evidence>
<organism evidence="3">
    <name type="scientific">Glycine soja</name>
    <name type="common">Wild soybean</name>
    <dbReference type="NCBI Taxonomy" id="3848"/>
    <lineage>
        <taxon>Eukaryota</taxon>
        <taxon>Viridiplantae</taxon>
        <taxon>Streptophyta</taxon>
        <taxon>Embryophyta</taxon>
        <taxon>Tracheophyta</taxon>
        <taxon>Spermatophyta</taxon>
        <taxon>Magnoliopsida</taxon>
        <taxon>eudicotyledons</taxon>
        <taxon>Gunneridae</taxon>
        <taxon>Pentapetalae</taxon>
        <taxon>rosids</taxon>
        <taxon>fabids</taxon>
        <taxon>Fabales</taxon>
        <taxon>Fabaceae</taxon>
        <taxon>Papilionoideae</taxon>
        <taxon>50 kb inversion clade</taxon>
        <taxon>NPAAA clade</taxon>
        <taxon>indigoferoid/millettioid clade</taxon>
        <taxon>Phaseoleae</taxon>
        <taxon>Glycine</taxon>
        <taxon>Glycine subgen. Soja</taxon>
    </lineage>
</organism>
<keyword evidence="2" id="KW-0812">Transmembrane</keyword>
<accession>A0A0B2SW79</accession>
<reference evidence="3" key="1">
    <citation type="submission" date="2014-07" db="EMBL/GenBank/DDBJ databases">
        <title>Identification of a novel salt tolerance gene in wild soybean by whole-genome sequencing.</title>
        <authorList>
            <person name="Lam H.-M."/>
            <person name="Qi X."/>
            <person name="Li M.-W."/>
            <person name="Liu X."/>
            <person name="Xie M."/>
            <person name="Ni M."/>
            <person name="Xu X."/>
        </authorList>
    </citation>
    <scope>NUCLEOTIDE SEQUENCE [LARGE SCALE GENOMIC DNA]</scope>
    <source>
        <tissue evidence="3">Root</tissue>
    </source>
</reference>
<evidence type="ECO:0000256" key="2">
    <source>
        <dbReference type="SAM" id="Phobius"/>
    </source>
</evidence>
<sequence>MDGGGAFGELSLSHAKQQNFKREQRSSQSNANNLSFPYSLPTPTNMLGSVLLAVFLPCIGMSAALIVYMCLLYYFTDHFSDPALPAKPASDSGLSPSQLDKLPRITGKELVMGNECPRATGQACLRHRNLPFPARQAPQNHRKGPSHGKRMRRLPGRDRNRATGSGGSRLQPRLPFGMRRHLALRAPSLPSLQSQTRPSAFLFLPKSMLNLF</sequence>
<dbReference type="EMBL" id="KN639456">
    <property type="protein sequence ID" value="KHN48532.1"/>
    <property type="molecule type" value="Genomic_DNA"/>
</dbReference>
<keyword evidence="2" id="KW-1133">Transmembrane helix</keyword>
<feature type="region of interest" description="Disordered" evidence="1">
    <location>
        <begin position="133"/>
        <end position="174"/>
    </location>
</feature>
<feature type="compositionally biased region" description="Basic residues" evidence="1">
    <location>
        <begin position="140"/>
        <end position="154"/>
    </location>
</feature>
<name>A0A0B2SW79_GLYSO</name>
<keyword evidence="2" id="KW-0472">Membrane</keyword>
<dbReference type="Proteomes" id="UP000053555">
    <property type="component" value="Unassembled WGS sequence"/>
</dbReference>